<reference evidence="1" key="1">
    <citation type="submission" date="2021-03" db="EMBL/GenBank/DDBJ databases">
        <authorList>
            <consortium name="DOE Joint Genome Institute"/>
            <person name="Ahrendt S."/>
            <person name="Looney B.P."/>
            <person name="Miyauchi S."/>
            <person name="Morin E."/>
            <person name="Drula E."/>
            <person name="Courty P.E."/>
            <person name="Chicoki N."/>
            <person name="Fauchery L."/>
            <person name="Kohler A."/>
            <person name="Kuo A."/>
            <person name="Labutti K."/>
            <person name="Pangilinan J."/>
            <person name="Lipzen A."/>
            <person name="Riley R."/>
            <person name="Andreopoulos W."/>
            <person name="He G."/>
            <person name="Johnson J."/>
            <person name="Barry K.W."/>
            <person name="Grigoriev I.V."/>
            <person name="Nagy L."/>
            <person name="Hibbett D."/>
            <person name="Henrissat B."/>
            <person name="Matheny P.B."/>
            <person name="Labbe J."/>
            <person name="Martin F."/>
        </authorList>
    </citation>
    <scope>NUCLEOTIDE SEQUENCE</scope>
    <source>
        <strain evidence="1">HHB10654</strain>
    </source>
</reference>
<sequence length="155" mass="17164">MLQQRARAPHPQLEPADPALNRGRLVPHPARACRTRACMCARSACEPCGSRTSLRKHATPPSAYLDGHNDGGGLGESSPLTSEYSACVETKDALRGLACCNASWSHRKKHRPPFLPPFRRLLMSGREHAHQDACRRSRVCEACQRRCDLGSLLRE</sequence>
<reference evidence="1" key="2">
    <citation type="journal article" date="2022" name="New Phytol.">
        <title>Evolutionary transition to the ectomycorrhizal habit in the genomes of a hyperdiverse lineage of mushroom-forming fungi.</title>
        <authorList>
            <person name="Looney B."/>
            <person name="Miyauchi S."/>
            <person name="Morin E."/>
            <person name="Drula E."/>
            <person name="Courty P.E."/>
            <person name="Kohler A."/>
            <person name="Kuo A."/>
            <person name="LaButti K."/>
            <person name="Pangilinan J."/>
            <person name="Lipzen A."/>
            <person name="Riley R."/>
            <person name="Andreopoulos W."/>
            <person name="He G."/>
            <person name="Johnson J."/>
            <person name="Nolan M."/>
            <person name="Tritt A."/>
            <person name="Barry K.W."/>
            <person name="Grigoriev I.V."/>
            <person name="Nagy L.G."/>
            <person name="Hibbett D."/>
            <person name="Henrissat B."/>
            <person name="Matheny P.B."/>
            <person name="Labbe J."/>
            <person name="Martin F.M."/>
        </authorList>
    </citation>
    <scope>NUCLEOTIDE SEQUENCE</scope>
    <source>
        <strain evidence="1">HHB10654</strain>
    </source>
</reference>
<dbReference type="Proteomes" id="UP000814140">
    <property type="component" value="Unassembled WGS sequence"/>
</dbReference>
<evidence type="ECO:0000313" key="2">
    <source>
        <dbReference type="Proteomes" id="UP000814140"/>
    </source>
</evidence>
<gene>
    <name evidence="1" type="ORF">BV25DRAFT_1706617</name>
</gene>
<name>A0ACB8TAW4_9AGAM</name>
<keyword evidence="2" id="KW-1185">Reference proteome</keyword>
<proteinExistence type="predicted"/>
<organism evidence="1 2">
    <name type="scientific">Artomyces pyxidatus</name>
    <dbReference type="NCBI Taxonomy" id="48021"/>
    <lineage>
        <taxon>Eukaryota</taxon>
        <taxon>Fungi</taxon>
        <taxon>Dikarya</taxon>
        <taxon>Basidiomycota</taxon>
        <taxon>Agaricomycotina</taxon>
        <taxon>Agaricomycetes</taxon>
        <taxon>Russulales</taxon>
        <taxon>Auriscalpiaceae</taxon>
        <taxon>Artomyces</taxon>
    </lineage>
</organism>
<dbReference type="EMBL" id="MU277195">
    <property type="protein sequence ID" value="KAI0065562.1"/>
    <property type="molecule type" value="Genomic_DNA"/>
</dbReference>
<comment type="caution">
    <text evidence="1">The sequence shown here is derived from an EMBL/GenBank/DDBJ whole genome shotgun (WGS) entry which is preliminary data.</text>
</comment>
<accession>A0ACB8TAW4</accession>
<evidence type="ECO:0000313" key="1">
    <source>
        <dbReference type="EMBL" id="KAI0065562.1"/>
    </source>
</evidence>
<protein>
    <submittedName>
        <fullName evidence="1">Uncharacterized protein</fullName>
    </submittedName>
</protein>